<organism evidence="1 2">
    <name type="scientific">Ectopseudomonas mendocina</name>
    <name type="common">Pseudomonas mendocina</name>
    <dbReference type="NCBI Taxonomy" id="300"/>
    <lineage>
        <taxon>Bacteria</taxon>
        <taxon>Pseudomonadati</taxon>
        <taxon>Pseudomonadota</taxon>
        <taxon>Gammaproteobacteria</taxon>
        <taxon>Pseudomonadales</taxon>
        <taxon>Pseudomonadaceae</taxon>
        <taxon>Ectopseudomonas</taxon>
    </lineage>
</organism>
<gene>
    <name evidence="1" type="ORF">EQ836_01410</name>
</gene>
<dbReference type="SUPFAM" id="SSF52540">
    <property type="entry name" value="P-loop containing nucleoside triphosphate hydrolases"/>
    <property type="match status" value="1"/>
</dbReference>
<dbReference type="RefSeq" id="WP_041978003.1">
    <property type="nucleotide sequence ID" value="NZ_JBJEWQ010000032.1"/>
</dbReference>
<dbReference type="AlphaFoldDB" id="A0ABD7S0E5"/>
<dbReference type="Proteomes" id="UP000317327">
    <property type="component" value="Unassembled WGS sequence"/>
</dbReference>
<sequence>MLVVFSGLPGTGKTTLARTLAASRGAVYLRIDSIEQSLRNNQAMGSEIGSDGYAVANAMALDNLNNGCLVVADCVNPLQESRAAWASTAAKANCRLLNVQVICSDETIHRQRVESRTSDVPGLVPPTWRSVSQYEYEPWQTTPFTIDTARASPQVAQALLAEKVAAYLVE</sequence>
<dbReference type="PANTHER" id="PTHR37807:SF3">
    <property type="entry name" value="OS07G0160300 PROTEIN"/>
    <property type="match status" value="1"/>
</dbReference>
<protein>
    <submittedName>
        <fullName evidence="1">AAA family ATPase</fullName>
    </submittedName>
</protein>
<accession>A0ABD7S0E5</accession>
<evidence type="ECO:0000313" key="1">
    <source>
        <dbReference type="EMBL" id="TRO21222.1"/>
    </source>
</evidence>
<dbReference type="PANTHER" id="PTHR37807">
    <property type="entry name" value="OS07G0160300 PROTEIN"/>
    <property type="match status" value="1"/>
</dbReference>
<dbReference type="Pfam" id="PF13671">
    <property type="entry name" value="AAA_33"/>
    <property type="match status" value="1"/>
</dbReference>
<evidence type="ECO:0000313" key="2">
    <source>
        <dbReference type="Proteomes" id="UP000317327"/>
    </source>
</evidence>
<name>A0ABD7S0E5_ECTME</name>
<proteinExistence type="predicted"/>
<dbReference type="EMBL" id="SCFV01000001">
    <property type="protein sequence ID" value="TRO21222.1"/>
    <property type="molecule type" value="Genomic_DNA"/>
</dbReference>
<reference evidence="1 2" key="1">
    <citation type="submission" date="2019-01" db="EMBL/GenBank/DDBJ databases">
        <title>Whole genome shotgun sequencing of Pseudomonas spp. isolated by its ability to degrade furfural.</title>
        <authorList>
            <person name="Donoso R."/>
            <person name="Farkas C."/>
            <person name="Villegas P."/>
            <person name="Gonzales-Toro F."/>
            <person name="Guajardo-Parra M."/>
            <person name="Araya-Nail M."/>
            <person name="Morgante V."/>
            <person name="Perez-Pantoja D."/>
        </authorList>
    </citation>
    <scope>NUCLEOTIDE SEQUENCE [LARGE SCALE GENOMIC DNA]</scope>
    <source>
        <strain evidence="1 2">VN231</strain>
    </source>
</reference>
<dbReference type="InterPro" id="IPR027417">
    <property type="entry name" value="P-loop_NTPase"/>
</dbReference>
<comment type="caution">
    <text evidence="1">The sequence shown here is derived from an EMBL/GenBank/DDBJ whole genome shotgun (WGS) entry which is preliminary data.</text>
</comment>
<dbReference type="Gene3D" id="3.40.50.300">
    <property type="entry name" value="P-loop containing nucleotide triphosphate hydrolases"/>
    <property type="match status" value="1"/>
</dbReference>